<dbReference type="CDD" id="cd18186">
    <property type="entry name" value="BTB_POZ_ZBTB_KLHL-like"/>
    <property type="match status" value="1"/>
</dbReference>
<keyword evidence="2" id="KW-0677">Repeat</keyword>
<feature type="domain" description="BTB" evidence="4">
    <location>
        <begin position="22"/>
        <end position="89"/>
    </location>
</feature>
<evidence type="ECO:0000313" key="6">
    <source>
        <dbReference type="Proteomes" id="UP001187531"/>
    </source>
</evidence>
<dbReference type="PANTHER" id="PTHR24412">
    <property type="entry name" value="KELCH PROTEIN"/>
    <property type="match status" value="1"/>
</dbReference>
<comment type="caution">
    <text evidence="5">The sequence shown here is derived from an EMBL/GenBank/DDBJ whole genome shotgun (WGS) entry which is preliminary data.</text>
</comment>
<organism evidence="5 6">
    <name type="scientific">Artemia franciscana</name>
    <name type="common">Brine shrimp</name>
    <name type="synonym">Artemia sanfranciscana</name>
    <dbReference type="NCBI Taxonomy" id="6661"/>
    <lineage>
        <taxon>Eukaryota</taxon>
        <taxon>Metazoa</taxon>
        <taxon>Ecdysozoa</taxon>
        <taxon>Arthropoda</taxon>
        <taxon>Crustacea</taxon>
        <taxon>Branchiopoda</taxon>
        <taxon>Anostraca</taxon>
        <taxon>Artemiidae</taxon>
        <taxon>Artemia</taxon>
    </lineage>
</organism>
<dbReference type="InterPro" id="IPR011705">
    <property type="entry name" value="BACK"/>
</dbReference>
<proteinExistence type="predicted"/>
<gene>
    <name evidence="5" type="ORF">QYM36_013355</name>
</gene>
<reference evidence="5" key="1">
    <citation type="submission" date="2023-07" db="EMBL/GenBank/DDBJ databases">
        <title>Chromosome-level genome assembly of Artemia franciscana.</title>
        <authorList>
            <person name="Jo E."/>
        </authorList>
    </citation>
    <scope>NUCLEOTIDE SEQUENCE</scope>
    <source>
        <tissue evidence="5">Whole body</tissue>
    </source>
</reference>
<accession>A0AA88HPW9</accession>
<dbReference type="PANTHER" id="PTHR24412:SF497">
    <property type="entry name" value="KELCH-LIKE PROTEIN 18"/>
    <property type="match status" value="1"/>
</dbReference>
<dbReference type="Pfam" id="PF00651">
    <property type="entry name" value="BTB"/>
    <property type="match status" value="1"/>
</dbReference>
<evidence type="ECO:0000256" key="1">
    <source>
        <dbReference type="ARBA" id="ARBA00022441"/>
    </source>
</evidence>
<evidence type="ECO:0000256" key="2">
    <source>
        <dbReference type="ARBA" id="ARBA00022737"/>
    </source>
</evidence>
<protein>
    <recommendedName>
        <fullName evidence="4">BTB domain-containing protein</fullName>
    </recommendedName>
</protein>
<dbReference type="Proteomes" id="UP001187531">
    <property type="component" value="Unassembled WGS sequence"/>
</dbReference>
<dbReference type="InterPro" id="IPR011333">
    <property type="entry name" value="SKP1/BTB/POZ_sf"/>
</dbReference>
<dbReference type="EMBL" id="JAVRJZ010000017">
    <property type="protein sequence ID" value="KAK2709652.1"/>
    <property type="molecule type" value="Genomic_DNA"/>
</dbReference>
<dbReference type="SUPFAM" id="SSF54695">
    <property type="entry name" value="POZ domain"/>
    <property type="match status" value="1"/>
</dbReference>
<dbReference type="SMART" id="SM00875">
    <property type="entry name" value="BACK"/>
    <property type="match status" value="1"/>
</dbReference>
<keyword evidence="1" id="KW-0880">Kelch repeat</keyword>
<dbReference type="PROSITE" id="PS50097">
    <property type="entry name" value="BTB"/>
    <property type="match status" value="1"/>
</dbReference>
<keyword evidence="3" id="KW-0009">Actin-binding</keyword>
<dbReference type="SMART" id="SM00225">
    <property type="entry name" value="BTB"/>
    <property type="match status" value="1"/>
</dbReference>
<evidence type="ECO:0000259" key="4">
    <source>
        <dbReference type="PROSITE" id="PS50097"/>
    </source>
</evidence>
<keyword evidence="6" id="KW-1185">Reference proteome</keyword>
<sequence>MNLSSSGLLRALQEQRKNNQFCDVSIHIGNRIFYAHRCILAARSPVFAAMLQDHYRESKLGLIELKEIDAEVFSNILSFLYAQEIHLDSENVCTLLQFADMYQIQCLMDNCVTFMKQKLCVENCISMMIVAKQCNLQVLIFASLQVMRNLFTEEVTEEFLLLDIEHILLILQNLKESFTFLETEVFQAVMKWLSYKEKRNEYVAKVLDYFDLHKLRGDELVTQVIESKFIQGHHSKWLDIIVNLAKMYCSGMLPTNWPTFPHRTVFCTYGNIPEILKDGKQSMIDIAFADSTWFANIRLSDCRQFIVGAIYRHITNEELRLAPSQFNPVRLRFELELFHNENPSNNLKSECFTFTFCRNQIMRTIPLGVSYEHFMESFVEGGFCYFTLKLWLLS</sequence>
<name>A0AA88HPW9_ARTSF</name>
<evidence type="ECO:0000256" key="3">
    <source>
        <dbReference type="ARBA" id="ARBA00023203"/>
    </source>
</evidence>
<dbReference type="AlphaFoldDB" id="A0AA88HPW9"/>
<dbReference type="Gene3D" id="1.25.40.420">
    <property type="match status" value="1"/>
</dbReference>
<dbReference type="InterPro" id="IPR000210">
    <property type="entry name" value="BTB/POZ_dom"/>
</dbReference>
<dbReference type="Pfam" id="PF07707">
    <property type="entry name" value="BACK"/>
    <property type="match status" value="1"/>
</dbReference>
<evidence type="ECO:0000313" key="5">
    <source>
        <dbReference type="EMBL" id="KAK2709652.1"/>
    </source>
</evidence>
<dbReference type="Gene3D" id="3.30.710.10">
    <property type="entry name" value="Potassium Channel Kv1.1, Chain A"/>
    <property type="match status" value="1"/>
</dbReference>